<gene>
    <name evidence="2" type="ORF">H4R20_006653</name>
</gene>
<name>A0A9W8HRV9_9FUNG</name>
<proteinExistence type="predicted"/>
<dbReference type="PROSITE" id="PS00028">
    <property type="entry name" value="ZINC_FINGER_C2H2_1"/>
    <property type="match status" value="1"/>
</dbReference>
<organism evidence="2 3">
    <name type="scientific">Coemansia guatemalensis</name>
    <dbReference type="NCBI Taxonomy" id="2761395"/>
    <lineage>
        <taxon>Eukaryota</taxon>
        <taxon>Fungi</taxon>
        <taxon>Fungi incertae sedis</taxon>
        <taxon>Zoopagomycota</taxon>
        <taxon>Kickxellomycotina</taxon>
        <taxon>Kickxellomycetes</taxon>
        <taxon>Kickxellales</taxon>
        <taxon>Kickxellaceae</taxon>
        <taxon>Coemansia</taxon>
    </lineage>
</organism>
<protein>
    <recommendedName>
        <fullName evidence="1">C2H2-type domain-containing protein</fullName>
    </recommendedName>
</protein>
<feature type="domain" description="C2H2-type" evidence="1">
    <location>
        <begin position="4"/>
        <end position="25"/>
    </location>
</feature>
<evidence type="ECO:0000313" key="3">
    <source>
        <dbReference type="Proteomes" id="UP001140094"/>
    </source>
</evidence>
<dbReference type="Proteomes" id="UP001140094">
    <property type="component" value="Unassembled WGS sequence"/>
</dbReference>
<evidence type="ECO:0000313" key="2">
    <source>
        <dbReference type="EMBL" id="KAJ2793074.1"/>
    </source>
</evidence>
<accession>A0A9W8HRV9</accession>
<evidence type="ECO:0000259" key="1">
    <source>
        <dbReference type="PROSITE" id="PS00028"/>
    </source>
</evidence>
<dbReference type="InterPro" id="IPR013087">
    <property type="entry name" value="Znf_C2H2_type"/>
</dbReference>
<dbReference type="EMBL" id="JANBUO010003039">
    <property type="protein sequence ID" value="KAJ2793074.1"/>
    <property type="molecule type" value="Genomic_DNA"/>
</dbReference>
<reference evidence="2" key="1">
    <citation type="submission" date="2022-07" db="EMBL/GenBank/DDBJ databases">
        <title>Phylogenomic reconstructions and comparative analyses of Kickxellomycotina fungi.</title>
        <authorList>
            <person name="Reynolds N.K."/>
            <person name="Stajich J.E."/>
            <person name="Barry K."/>
            <person name="Grigoriev I.V."/>
            <person name="Crous P."/>
            <person name="Smith M.E."/>
        </authorList>
    </citation>
    <scope>NUCLEOTIDE SEQUENCE</scope>
    <source>
        <strain evidence="2">NRRL 1565</strain>
    </source>
</reference>
<keyword evidence="3" id="KW-1185">Reference proteome</keyword>
<sequence>MIKCPKCVKSFKNDKILAAHTNVWHYTRSRKAIAAKRASKVVTSMETPISCT</sequence>
<comment type="caution">
    <text evidence="2">The sequence shown here is derived from an EMBL/GenBank/DDBJ whole genome shotgun (WGS) entry which is preliminary data.</text>
</comment>
<dbReference type="AlphaFoldDB" id="A0A9W8HRV9"/>